<feature type="compositionally biased region" description="Basic residues" evidence="5">
    <location>
        <begin position="1"/>
        <end position="13"/>
    </location>
</feature>
<evidence type="ECO:0000256" key="2">
    <source>
        <dbReference type="ARBA" id="ARBA00008778"/>
    </source>
</evidence>
<reference evidence="6 7" key="1">
    <citation type="submission" date="2024-09" db="EMBL/GenBank/DDBJ databases">
        <title>Itraconazole resistance in Madurella fahalii resulting from another homologue of gene encoding cytochrome P450 14-alpha sterol demethylase (CYP51).</title>
        <authorList>
            <person name="Yoshioka I."/>
            <person name="Fahal A.H."/>
            <person name="Kaneko S."/>
            <person name="Yaguchi T."/>
        </authorList>
    </citation>
    <scope>NUCLEOTIDE SEQUENCE [LARGE SCALE GENOMIC DNA]</scope>
    <source>
        <strain evidence="6 7">IFM 68171</strain>
    </source>
</reference>
<feature type="region of interest" description="Disordered" evidence="5">
    <location>
        <begin position="1"/>
        <end position="48"/>
    </location>
</feature>
<organism evidence="6 7">
    <name type="scientific">Madurella fahalii</name>
    <dbReference type="NCBI Taxonomy" id="1157608"/>
    <lineage>
        <taxon>Eukaryota</taxon>
        <taxon>Fungi</taxon>
        <taxon>Dikarya</taxon>
        <taxon>Ascomycota</taxon>
        <taxon>Pezizomycotina</taxon>
        <taxon>Sordariomycetes</taxon>
        <taxon>Sordariomycetidae</taxon>
        <taxon>Sordariales</taxon>
        <taxon>Sordariales incertae sedis</taxon>
        <taxon>Madurella</taxon>
    </lineage>
</organism>
<dbReference type="InterPro" id="IPR011993">
    <property type="entry name" value="PH-like_dom_sf"/>
</dbReference>
<name>A0ABQ0GAK1_9PEZI</name>
<evidence type="ECO:0000313" key="6">
    <source>
        <dbReference type="EMBL" id="GAB1314749.1"/>
    </source>
</evidence>
<comment type="caution">
    <text evidence="6">The sequence shown here is derived from an EMBL/GenBank/DDBJ whole genome shotgun (WGS) entry which is preliminary data.</text>
</comment>
<gene>
    <name evidence="6" type="ORF">MFIFM68171_04959</name>
</gene>
<evidence type="ECO:0000256" key="5">
    <source>
        <dbReference type="SAM" id="MobiDB-lite"/>
    </source>
</evidence>
<evidence type="ECO:0000256" key="1">
    <source>
        <dbReference type="ARBA" id="ARBA00004496"/>
    </source>
</evidence>
<dbReference type="Pfam" id="PF06058">
    <property type="entry name" value="DCP1"/>
    <property type="match status" value="1"/>
</dbReference>
<dbReference type="InterPro" id="IPR010334">
    <property type="entry name" value="Dcp1"/>
</dbReference>
<comment type="similarity">
    <text evidence="2">Belongs to the DCP1 family.</text>
</comment>
<dbReference type="Proteomes" id="UP001628179">
    <property type="component" value="Unassembled WGS sequence"/>
</dbReference>
<evidence type="ECO:0000256" key="3">
    <source>
        <dbReference type="ARBA" id="ARBA00022490"/>
    </source>
</evidence>
<proteinExistence type="inferred from homology"/>
<protein>
    <submittedName>
        <fullName evidence="6">mRNA-decapping enzyme 1B</fullName>
    </submittedName>
</protein>
<dbReference type="PANTHER" id="PTHR16290:SF0">
    <property type="entry name" value="DECAPPING PROTEIN 1, ISOFORM A"/>
    <property type="match status" value="1"/>
</dbReference>
<dbReference type="CDD" id="cd13182">
    <property type="entry name" value="EVH1-like_Dcp1"/>
    <property type="match status" value="1"/>
</dbReference>
<dbReference type="EMBL" id="BAAFSV010000002">
    <property type="protein sequence ID" value="GAB1314749.1"/>
    <property type="molecule type" value="Genomic_DNA"/>
</dbReference>
<dbReference type="PANTHER" id="PTHR16290">
    <property type="entry name" value="TRANSCRIPTION FACTOR SMIF DECAPPING ENZYME DCP1"/>
    <property type="match status" value="1"/>
</dbReference>
<keyword evidence="7" id="KW-1185">Reference proteome</keyword>
<dbReference type="RefSeq" id="XP_070916480.1">
    <property type="nucleotide sequence ID" value="XM_071060379.1"/>
</dbReference>
<keyword evidence="4" id="KW-0507">mRNA processing</keyword>
<dbReference type="Gene3D" id="2.30.29.30">
    <property type="entry name" value="Pleckstrin-homology domain (PH domain)/Phosphotyrosine-binding domain (PTB)"/>
    <property type="match status" value="1"/>
</dbReference>
<accession>A0ABQ0GAK1</accession>
<evidence type="ECO:0000313" key="7">
    <source>
        <dbReference type="Proteomes" id="UP001628179"/>
    </source>
</evidence>
<dbReference type="GeneID" id="98175702"/>
<evidence type="ECO:0000256" key="4">
    <source>
        <dbReference type="ARBA" id="ARBA00022664"/>
    </source>
</evidence>
<sequence>MSRSTPRKSRHRPNQSSSGPRQVAASDYESDAAQYMENRGMPPSNPPIRDNNELCLSVLRRYQPTIRSLLAIAANAVVYTFLESTGGWDKYGVEGTLFVCDQEPIVAPGTGQVLPRVCVFVLNRRSMDNFVVDLLRVSDCEVAGELLVFRLEDGDAANNNGGEEGTGGKKVFGIWIHEDESNPRTVYTGVILGAWQQARQALGSYLRAAAEAAVSGNNTAPTGAQVDTVAGGDSSAGRRLSVTDLFGQKNGGG</sequence>
<dbReference type="SUPFAM" id="SSF50729">
    <property type="entry name" value="PH domain-like"/>
    <property type="match status" value="1"/>
</dbReference>
<keyword evidence="3" id="KW-0963">Cytoplasm</keyword>
<comment type="subcellular location">
    <subcellularLocation>
        <location evidence="1">Cytoplasm</location>
    </subcellularLocation>
</comment>